<evidence type="ECO:0000256" key="1">
    <source>
        <dbReference type="SAM" id="MobiDB-lite"/>
    </source>
</evidence>
<dbReference type="RefSeq" id="WP_244412062.1">
    <property type="nucleotide sequence ID" value="NZ_AP025564.1"/>
</dbReference>
<feature type="region of interest" description="Disordered" evidence="1">
    <location>
        <begin position="101"/>
        <end position="136"/>
    </location>
</feature>
<feature type="region of interest" description="Disordered" evidence="1">
    <location>
        <begin position="151"/>
        <end position="174"/>
    </location>
</feature>
<protein>
    <recommendedName>
        <fullName evidence="4">DUF2934 family protein</fullName>
    </recommendedName>
</protein>
<feature type="region of interest" description="Disordered" evidence="1">
    <location>
        <begin position="189"/>
        <end position="215"/>
    </location>
</feature>
<feature type="compositionally biased region" description="Basic and acidic residues" evidence="1">
    <location>
        <begin position="198"/>
        <end position="208"/>
    </location>
</feature>
<keyword evidence="3" id="KW-1185">Reference proteome</keyword>
<accession>A0ABN6MCX4</accession>
<evidence type="ECO:0000313" key="2">
    <source>
        <dbReference type="EMBL" id="BDE95824.1"/>
    </source>
</evidence>
<dbReference type="EMBL" id="AP025564">
    <property type="protein sequence ID" value="BDE95824.1"/>
    <property type="molecule type" value="Genomic_DNA"/>
</dbReference>
<gene>
    <name evidence="2" type="ORF">CE91St30_11570</name>
</gene>
<sequence>MFRKSAEQQIMREADRIVSMKEDVDAMSWGRVTEIAKLLQVDHTEEQRLEWARELLSIARTNSWVLDKFGVAAESMTGQVIPSGIEIQQGDRYLNEMAAGDLSSAGEQPSAADGAKSDSRVFASTDPLQPEPGARISSDAACDAYCACEDAEPKPTADPAASASGGTAPEAIAPEASVIDGSFIETKGMLRKKRRAEKRAQREQRDAEAFSIPTARPADDAVFGFEQIATPALGQDATSLDELRGAKPQVQAEFASMQAEESASEPPDSIDPCSAGRSEQTADGRSEEAAPGQSPQDFARFKHLYSNKKGSLCLYEDADGHLVAVDPSRFA</sequence>
<name>A0ABN6MCX4_9ACTN</name>
<organism evidence="2 3">
    <name type="scientific">Raoultibacter timonensis</name>
    <dbReference type="NCBI Taxonomy" id="1907662"/>
    <lineage>
        <taxon>Bacteria</taxon>
        <taxon>Bacillati</taxon>
        <taxon>Actinomycetota</taxon>
        <taxon>Coriobacteriia</taxon>
        <taxon>Eggerthellales</taxon>
        <taxon>Eggerthellaceae</taxon>
        <taxon>Raoultibacter</taxon>
    </lineage>
</organism>
<reference evidence="2 3" key="1">
    <citation type="submission" date="2022-01" db="EMBL/GenBank/DDBJ databases">
        <title>Novel bile acid biosynthetic pathways are enriched in the microbiome of centenarians.</title>
        <authorList>
            <person name="Sato Y."/>
            <person name="Atarashi K."/>
            <person name="Plichta R.D."/>
            <person name="Arai Y."/>
            <person name="Sasajima S."/>
            <person name="Kearney M.S."/>
            <person name="Suda W."/>
            <person name="Takeshita K."/>
            <person name="Sasaki T."/>
            <person name="Okamoto S."/>
            <person name="Skelly N.A."/>
            <person name="Okamura Y."/>
            <person name="Vlamakis H."/>
            <person name="Li Y."/>
            <person name="Tanoue T."/>
            <person name="Takei H."/>
            <person name="Nittono H."/>
            <person name="Narushima S."/>
            <person name="Irie J."/>
            <person name="Itoh H."/>
            <person name="Moriya K."/>
            <person name="Sugiura Y."/>
            <person name="Suematsu M."/>
            <person name="Moritoki N."/>
            <person name="Shibata S."/>
            <person name="Littman R.D."/>
            <person name="Fischbach A.M."/>
            <person name="Uwamino Y."/>
            <person name="Inoue T."/>
            <person name="Honda A."/>
            <person name="Hattori M."/>
            <person name="Murai T."/>
            <person name="Xavier J.R."/>
            <person name="Hirose N."/>
            <person name="Honda K."/>
        </authorList>
    </citation>
    <scope>NUCLEOTIDE SEQUENCE [LARGE SCALE GENOMIC DNA]</scope>
    <source>
        <strain evidence="2 3">CE91-St30</strain>
    </source>
</reference>
<dbReference type="Proteomes" id="UP001320544">
    <property type="component" value="Chromosome"/>
</dbReference>
<proteinExistence type="predicted"/>
<evidence type="ECO:0008006" key="4">
    <source>
        <dbReference type="Google" id="ProtNLM"/>
    </source>
</evidence>
<evidence type="ECO:0000313" key="3">
    <source>
        <dbReference type="Proteomes" id="UP001320544"/>
    </source>
</evidence>
<feature type="region of interest" description="Disordered" evidence="1">
    <location>
        <begin position="253"/>
        <end position="298"/>
    </location>
</feature>